<gene>
    <name evidence="2" type="ORF">SMN809_LOCUS73733</name>
</gene>
<dbReference type="AlphaFoldDB" id="A0A8S3IB45"/>
<dbReference type="GO" id="GO:0004866">
    <property type="term" value="F:endopeptidase inhibitor activity"/>
    <property type="evidence" value="ECO:0007669"/>
    <property type="project" value="InterPro"/>
</dbReference>
<sequence length="134" mass="15583">MSVDIYSYASVPDAYVWHVFNDRGLYKPKEEVHIKGYVRFLKVKDEAKLPTYAHGTIHYTIYDPRGQQLQESQVELNNYGAFDVKFTLPDNVNLGNGYVMFSLPDSQSSTTHYFKVQEFRKPEYEVSSMIRPTV</sequence>
<name>A0A8S3IB45_9BILA</name>
<accession>A0A8S3IB45</accession>
<organism evidence="2 3">
    <name type="scientific">Rotaria magnacalcarata</name>
    <dbReference type="NCBI Taxonomy" id="392030"/>
    <lineage>
        <taxon>Eukaryota</taxon>
        <taxon>Metazoa</taxon>
        <taxon>Spiralia</taxon>
        <taxon>Gnathifera</taxon>
        <taxon>Rotifera</taxon>
        <taxon>Eurotatoria</taxon>
        <taxon>Bdelloidea</taxon>
        <taxon>Philodinida</taxon>
        <taxon>Philodinidae</taxon>
        <taxon>Rotaria</taxon>
    </lineage>
</organism>
<evidence type="ECO:0000259" key="1">
    <source>
        <dbReference type="Pfam" id="PF01835"/>
    </source>
</evidence>
<dbReference type="PANTHER" id="PTHR40094">
    <property type="entry name" value="ALPHA-2-MACROGLOBULIN HOMOLOG"/>
    <property type="match status" value="1"/>
</dbReference>
<dbReference type="Proteomes" id="UP000676336">
    <property type="component" value="Unassembled WGS sequence"/>
</dbReference>
<protein>
    <recommendedName>
        <fullName evidence="1">Macroglobulin domain-containing protein</fullName>
    </recommendedName>
</protein>
<dbReference type="InterPro" id="IPR051802">
    <property type="entry name" value="YfhM-like"/>
</dbReference>
<evidence type="ECO:0000313" key="2">
    <source>
        <dbReference type="EMBL" id="CAF5195225.1"/>
    </source>
</evidence>
<dbReference type="PANTHER" id="PTHR40094:SF1">
    <property type="entry name" value="UBIQUITIN DOMAIN-CONTAINING PROTEIN"/>
    <property type="match status" value="1"/>
</dbReference>
<dbReference type="Gene3D" id="2.60.40.1930">
    <property type="match status" value="1"/>
</dbReference>
<reference evidence="2" key="1">
    <citation type="submission" date="2021-02" db="EMBL/GenBank/DDBJ databases">
        <authorList>
            <person name="Nowell W R."/>
        </authorList>
    </citation>
    <scope>NUCLEOTIDE SEQUENCE</scope>
</reference>
<feature type="domain" description="Macroglobulin" evidence="1">
    <location>
        <begin position="18"/>
        <end position="116"/>
    </location>
</feature>
<feature type="non-terminal residue" evidence="2">
    <location>
        <position position="1"/>
    </location>
</feature>
<dbReference type="EMBL" id="CAJOBI010328528">
    <property type="protein sequence ID" value="CAF5195225.1"/>
    <property type="molecule type" value="Genomic_DNA"/>
</dbReference>
<evidence type="ECO:0000313" key="3">
    <source>
        <dbReference type="Proteomes" id="UP000676336"/>
    </source>
</evidence>
<dbReference type="Pfam" id="PF01835">
    <property type="entry name" value="MG2"/>
    <property type="match status" value="1"/>
</dbReference>
<proteinExistence type="predicted"/>
<comment type="caution">
    <text evidence="2">The sequence shown here is derived from an EMBL/GenBank/DDBJ whole genome shotgun (WGS) entry which is preliminary data.</text>
</comment>
<dbReference type="InterPro" id="IPR002890">
    <property type="entry name" value="MG2"/>
</dbReference>